<reference evidence="3 4" key="1">
    <citation type="submission" date="2016-06" db="EMBL/GenBank/DDBJ databases">
        <title>Complete genome sequence of a deep-branching marine Gamma Proteobacterium Woeseia oceani type strain XK5.</title>
        <authorList>
            <person name="Mu D."/>
            <person name="Du Z."/>
        </authorList>
    </citation>
    <scope>NUCLEOTIDE SEQUENCE [LARGE SCALE GENOMIC DNA]</scope>
    <source>
        <strain evidence="3 4">XK5</strain>
    </source>
</reference>
<organism evidence="3 4">
    <name type="scientific">Woeseia oceani</name>
    <dbReference type="NCBI Taxonomy" id="1548547"/>
    <lineage>
        <taxon>Bacteria</taxon>
        <taxon>Pseudomonadati</taxon>
        <taxon>Pseudomonadota</taxon>
        <taxon>Gammaproteobacteria</taxon>
        <taxon>Woeseiales</taxon>
        <taxon>Woeseiaceae</taxon>
        <taxon>Woeseia</taxon>
    </lineage>
</organism>
<dbReference type="Pfam" id="PF00753">
    <property type="entry name" value="Lactamase_B"/>
    <property type="match status" value="1"/>
</dbReference>
<keyword evidence="4" id="KW-1185">Reference proteome</keyword>
<keyword evidence="1" id="KW-0732">Signal</keyword>
<dbReference type="SUPFAM" id="SSF56281">
    <property type="entry name" value="Metallo-hydrolase/oxidoreductase"/>
    <property type="match status" value="1"/>
</dbReference>
<dbReference type="SMART" id="SM00849">
    <property type="entry name" value="Lactamase_B"/>
    <property type="match status" value="1"/>
</dbReference>
<dbReference type="STRING" id="1548547.BA177_05375"/>
<dbReference type="EMBL" id="CP016268">
    <property type="protein sequence ID" value="ANO50713.1"/>
    <property type="molecule type" value="Genomic_DNA"/>
</dbReference>
<sequence>MRSASISLVWLLLAACGAEAPQNTVAVDNEQVQNRGANKDNWWDALPRKEWSAFARVPQEQDWFEVYSVSDGVYAIYEPGQFEEVISFLIVGDERALLFDTGLGIGDMRKVVEGLTELDIVVLNSHTHYDHTGGNYQFDTVYATATDYSRKRSAGSAPEDVAGFFTEGWVWKPLPEGLDVNTFRSEPFAISKTVADGELIELGGRTLEVVMVPGHAPDALCLLDRENRIIFTGDTFYLASLYTHLEGSDFDAYATSAAKLAALADAYDLAFTAHNVPVVDGAYLTAMHAAFRAIQSGAIDEFTVTDGNREYFFDGFSIIVKGTSPD</sequence>
<feature type="domain" description="Metallo-beta-lactamase" evidence="2">
    <location>
        <begin position="84"/>
        <end position="274"/>
    </location>
</feature>
<dbReference type="Proteomes" id="UP000092695">
    <property type="component" value="Chromosome"/>
</dbReference>
<dbReference type="AlphaFoldDB" id="A0A193LE10"/>
<dbReference type="InterPro" id="IPR001279">
    <property type="entry name" value="Metallo-B-lactamas"/>
</dbReference>
<name>A0A193LE10_9GAMM</name>
<dbReference type="RefSeq" id="WP_068613856.1">
    <property type="nucleotide sequence ID" value="NZ_CP016268.1"/>
</dbReference>
<gene>
    <name evidence="3" type="ORF">BA177_05375</name>
</gene>
<evidence type="ECO:0000256" key="1">
    <source>
        <dbReference type="SAM" id="SignalP"/>
    </source>
</evidence>
<dbReference type="PANTHER" id="PTHR42951:SF22">
    <property type="entry name" value="METALLO BETA-LACTAMASE SUPERFAMILY LIPOPROTEIN"/>
    <property type="match status" value="1"/>
</dbReference>
<dbReference type="OrthoDB" id="9802991at2"/>
<dbReference type="InterPro" id="IPR036866">
    <property type="entry name" value="RibonucZ/Hydroxyglut_hydro"/>
</dbReference>
<dbReference type="PROSITE" id="PS51257">
    <property type="entry name" value="PROKAR_LIPOPROTEIN"/>
    <property type="match status" value="1"/>
</dbReference>
<dbReference type="InterPro" id="IPR050855">
    <property type="entry name" value="NDM-1-like"/>
</dbReference>
<evidence type="ECO:0000313" key="4">
    <source>
        <dbReference type="Proteomes" id="UP000092695"/>
    </source>
</evidence>
<feature type="chain" id="PRO_5008260141" description="Metallo-beta-lactamase domain-containing protein" evidence="1">
    <location>
        <begin position="21"/>
        <end position="326"/>
    </location>
</feature>
<feature type="signal peptide" evidence="1">
    <location>
        <begin position="1"/>
        <end position="20"/>
    </location>
</feature>
<dbReference type="Gene3D" id="3.60.15.10">
    <property type="entry name" value="Ribonuclease Z/Hydroxyacylglutathione hydrolase-like"/>
    <property type="match status" value="1"/>
</dbReference>
<protein>
    <recommendedName>
        <fullName evidence="2">Metallo-beta-lactamase domain-containing protein</fullName>
    </recommendedName>
</protein>
<proteinExistence type="predicted"/>
<evidence type="ECO:0000313" key="3">
    <source>
        <dbReference type="EMBL" id="ANO50713.1"/>
    </source>
</evidence>
<accession>A0A193LE10</accession>
<dbReference type="PANTHER" id="PTHR42951">
    <property type="entry name" value="METALLO-BETA-LACTAMASE DOMAIN-CONTAINING"/>
    <property type="match status" value="1"/>
</dbReference>
<evidence type="ECO:0000259" key="2">
    <source>
        <dbReference type="SMART" id="SM00849"/>
    </source>
</evidence>
<dbReference type="KEGG" id="woc:BA177_05375"/>